<evidence type="ECO:0000313" key="5">
    <source>
        <dbReference type="EMBL" id="THV20596.1"/>
    </source>
</evidence>
<evidence type="ECO:0000256" key="3">
    <source>
        <dbReference type="SAM" id="SignalP"/>
    </source>
</evidence>
<protein>
    <submittedName>
        <fullName evidence="5">Efflux RND transporter periplasmic adaptor subunit</fullName>
    </submittedName>
</protein>
<comment type="similarity">
    <text evidence="1">Belongs to the membrane fusion protein (MFP) (TC 8.A.1) family.</text>
</comment>
<dbReference type="SUPFAM" id="SSF111369">
    <property type="entry name" value="HlyD-like secretion proteins"/>
    <property type="match status" value="1"/>
</dbReference>
<dbReference type="EMBL" id="STGV01000007">
    <property type="protein sequence ID" value="THV20596.1"/>
    <property type="molecule type" value="Genomic_DNA"/>
</dbReference>
<evidence type="ECO:0000313" key="6">
    <source>
        <dbReference type="Proteomes" id="UP000308828"/>
    </source>
</evidence>
<dbReference type="AlphaFoldDB" id="A0A4V4HM31"/>
<dbReference type="Gene3D" id="2.40.420.20">
    <property type="match status" value="1"/>
</dbReference>
<feature type="domain" description="Multidrug resistance protein MdtA-like barrel-sandwich hybrid" evidence="4">
    <location>
        <begin position="50"/>
        <end position="185"/>
    </location>
</feature>
<feature type="signal peptide" evidence="3">
    <location>
        <begin position="1"/>
        <end position="22"/>
    </location>
</feature>
<dbReference type="Gene3D" id="1.10.287.470">
    <property type="entry name" value="Helix hairpin bin"/>
    <property type="match status" value="1"/>
</dbReference>
<dbReference type="Gene3D" id="2.40.50.100">
    <property type="match status" value="1"/>
</dbReference>
<evidence type="ECO:0000256" key="2">
    <source>
        <dbReference type="SAM" id="Coils"/>
    </source>
</evidence>
<dbReference type="PANTHER" id="PTHR30469">
    <property type="entry name" value="MULTIDRUG RESISTANCE PROTEIN MDTA"/>
    <property type="match status" value="1"/>
</dbReference>
<feature type="chain" id="PRO_5021020523" evidence="3">
    <location>
        <begin position="23"/>
        <end position="324"/>
    </location>
</feature>
<sequence length="324" mass="34380">MRLTLIALLLSSVASGSGTVLAADLTLEPREIVETKAVYGQVQPRNSIPARARIGGTVVELSVTEGDQVETGDVLARVKDDKIGFQIDAVNAQLSALEATLRDVNVELERAERLLRSGTTTAQRLDQLTTQRDVTKNQILAAEAQRSLLEQQAAEGAILAPADGMIVTVPVTEQSVVMPGETIATVAGGGLFLRLSIPERHASDLRQGAGINIALSEGPAVGRLAKIYPAIEGGRVTADVEIDGLDMRYIGARLPVDVPVGTRQGLFVPSETLTTRVGVDFVRVRVNEALVERVVVAGDTQRIDGEDLTEIISGLQPGDIVVTQ</sequence>
<dbReference type="GO" id="GO:0015562">
    <property type="term" value="F:efflux transmembrane transporter activity"/>
    <property type="evidence" value="ECO:0007669"/>
    <property type="project" value="TreeGrafter"/>
</dbReference>
<comment type="caution">
    <text evidence="5">The sequence shown here is derived from an EMBL/GenBank/DDBJ whole genome shotgun (WGS) entry which is preliminary data.</text>
</comment>
<evidence type="ECO:0000256" key="1">
    <source>
        <dbReference type="ARBA" id="ARBA00009477"/>
    </source>
</evidence>
<keyword evidence="6" id="KW-1185">Reference proteome</keyword>
<keyword evidence="3" id="KW-0732">Signal</keyword>
<proteinExistence type="inferred from homology"/>
<dbReference type="PANTHER" id="PTHR30469:SF15">
    <property type="entry name" value="HLYD FAMILY OF SECRETION PROTEINS"/>
    <property type="match status" value="1"/>
</dbReference>
<feature type="coiled-coil region" evidence="2">
    <location>
        <begin position="87"/>
        <end position="152"/>
    </location>
</feature>
<dbReference type="NCBIfam" id="TIGR01730">
    <property type="entry name" value="RND_mfp"/>
    <property type="match status" value="1"/>
</dbReference>
<dbReference type="OrthoDB" id="7914255at2"/>
<accession>A0A4V4HM31</accession>
<dbReference type="GO" id="GO:1990281">
    <property type="term" value="C:efflux pump complex"/>
    <property type="evidence" value="ECO:0007669"/>
    <property type="project" value="TreeGrafter"/>
</dbReference>
<gene>
    <name evidence="5" type="ORF">FAA97_18535</name>
</gene>
<evidence type="ECO:0000259" key="4">
    <source>
        <dbReference type="Pfam" id="PF25917"/>
    </source>
</evidence>
<reference evidence="5 6" key="1">
    <citation type="submission" date="2019-04" db="EMBL/GenBank/DDBJ databases">
        <title>Genome sequence of strain shin9-1.</title>
        <authorList>
            <person name="Gao J."/>
            <person name="Sun J."/>
        </authorList>
    </citation>
    <scope>NUCLEOTIDE SEQUENCE [LARGE SCALE GENOMIC DNA]</scope>
    <source>
        <strain evidence="6">shin9-1</strain>
    </source>
</reference>
<organism evidence="5 6">
    <name type="scientific">Peteryoungia ipomoeae</name>
    <dbReference type="NCBI Taxonomy" id="1210932"/>
    <lineage>
        <taxon>Bacteria</taxon>
        <taxon>Pseudomonadati</taxon>
        <taxon>Pseudomonadota</taxon>
        <taxon>Alphaproteobacteria</taxon>
        <taxon>Hyphomicrobiales</taxon>
        <taxon>Rhizobiaceae</taxon>
        <taxon>Peteryoungia</taxon>
    </lineage>
</organism>
<dbReference type="RefSeq" id="WP_136600057.1">
    <property type="nucleotide sequence ID" value="NZ_STGV01000007.1"/>
</dbReference>
<dbReference type="Pfam" id="PF25917">
    <property type="entry name" value="BSH_RND"/>
    <property type="match status" value="1"/>
</dbReference>
<dbReference type="InterPro" id="IPR006143">
    <property type="entry name" value="RND_pump_MFP"/>
</dbReference>
<dbReference type="Proteomes" id="UP000308828">
    <property type="component" value="Unassembled WGS sequence"/>
</dbReference>
<dbReference type="InterPro" id="IPR058625">
    <property type="entry name" value="MdtA-like_BSH"/>
</dbReference>
<name>A0A4V4HM31_9HYPH</name>
<keyword evidence="2" id="KW-0175">Coiled coil</keyword>